<organism evidence="2 3">
    <name type="scientific">Delftia lacustris</name>
    <dbReference type="NCBI Taxonomy" id="558537"/>
    <lineage>
        <taxon>Bacteria</taxon>
        <taxon>Pseudomonadati</taxon>
        <taxon>Pseudomonadota</taxon>
        <taxon>Betaproteobacteria</taxon>
        <taxon>Burkholderiales</taxon>
        <taxon>Comamonadaceae</taxon>
        <taxon>Delftia</taxon>
    </lineage>
</organism>
<keyword evidence="4" id="KW-1185">Reference proteome</keyword>
<protein>
    <submittedName>
        <fullName evidence="1">TniB family NTP-binding protein</fullName>
    </submittedName>
    <submittedName>
        <fullName evidence="2">TniB protein</fullName>
    </submittedName>
</protein>
<dbReference type="EMBL" id="CP065748">
    <property type="protein sequence ID" value="QPS84694.1"/>
    <property type="molecule type" value="Genomic_DNA"/>
</dbReference>
<reference evidence="2 3" key="1">
    <citation type="submission" date="2016-10" db="EMBL/GenBank/DDBJ databases">
        <authorList>
            <person name="de Groot N.N."/>
        </authorList>
    </citation>
    <scope>NUCLEOTIDE SEQUENCE [LARGE SCALE GENOMIC DNA]</scope>
    <source>
        <strain evidence="2 3">LMG 24775</strain>
    </source>
</reference>
<dbReference type="AlphaFoldDB" id="A0A1H3TW99"/>
<dbReference type="SUPFAM" id="SSF52540">
    <property type="entry name" value="P-loop containing nucleoside triphosphate hydrolases"/>
    <property type="match status" value="1"/>
</dbReference>
<dbReference type="Proteomes" id="UP000595064">
    <property type="component" value="Chromosome"/>
</dbReference>
<dbReference type="InterPro" id="IPR027417">
    <property type="entry name" value="P-loop_NTPase"/>
</dbReference>
<dbReference type="InterPro" id="IPR008868">
    <property type="entry name" value="TniB"/>
</dbReference>
<gene>
    <name evidence="1" type="ORF">I6G47_23145</name>
    <name evidence="2" type="ORF">SAMN05421547_13324</name>
</gene>
<name>A0A1H3TW99_9BURK</name>
<evidence type="ECO:0000313" key="3">
    <source>
        <dbReference type="Proteomes" id="UP000183417"/>
    </source>
</evidence>
<reference evidence="1 4" key="2">
    <citation type="submission" date="2020-12" db="EMBL/GenBank/DDBJ databases">
        <title>FDA dAtabase for Regulatory Grade micrObial Sequences (FDA-ARGOS): Supporting development and validation of Infectious Disease Dx tests.</title>
        <authorList>
            <person name="Sproer C."/>
            <person name="Gronow S."/>
            <person name="Severitt S."/>
            <person name="Schroder I."/>
            <person name="Tallon L."/>
            <person name="Sadzewicz L."/>
            <person name="Zhao X."/>
            <person name="Boylan J."/>
            <person name="Ott S."/>
            <person name="Bowen H."/>
            <person name="Vavikolanu K."/>
            <person name="Mehta A."/>
            <person name="Aluvathingal J."/>
            <person name="Nadendla S."/>
            <person name="Lowell S."/>
            <person name="Myers T."/>
            <person name="Yan Y."/>
            <person name="Sichtig H."/>
        </authorList>
    </citation>
    <scope>NUCLEOTIDE SEQUENCE [LARGE SCALE GENOMIC DNA]</scope>
    <source>
        <strain evidence="1 4">FDAARGOS_890</strain>
    </source>
</reference>
<dbReference type="EMBL" id="FNPE01000033">
    <property type="protein sequence ID" value="SDZ54382.1"/>
    <property type="molecule type" value="Genomic_DNA"/>
</dbReference>
<evidence type="ECO:0000313" key="1">
    <source>
        <dbReference type="EMBL" id="QPS84694.1"/>
    </source>
</evidence>
<dbReference type="Pfam" id="PF05621">
    <property type="entry name" value="TniB"/>
    <property type="match status" value="1"/>
</dbReference>
<accession>A0A1H3TW99</accession>
<dbReference type="Gene3D" id="3.40.50.300">
    <property type="entry name" value="P-loop containing nucleotide triphosphate hydrolases"/>
    <property type="match status" value="1"/>
</dbReference>
<sequence length="284" mass="31695">MLEASLPEKLEFVRSNHLFGYPAYDHILRDLQDLVAFPRSLKPECRAVIADSDNGKTTLTRQFIANNPIVLDEAGYPITKVLWVETPASADERRLYSAILSALNVTHRPDAPPARLEALAHEELAVQRTSVLVLDELHAMLNSPARQQKQFMASLKRLSNMRQLSIVACGTVDVSRALAIDTQFVSRFTRLALPRWQADESFLKLLASFERLMPLARPSNLTAPKMALEVFKSCDGTIGSVRKITLQAVERVLKDGGERVTFEILQGACQSFTRSRLVTAPRPS</sequence>
<proteinExistence type="predicted"/>
<dbReference type="KEGG" id="dla:I6G47_23145"/>
<evidence type="ECO:0000313" key="2">
    <source>
        <dbReference type="EMBL" id="SDZ54382.1"/>
    </source>
</evidence>
<evidence type="ECO:0000313" key="4">
    <source>
        <dbReference type="Proteomes" id="UP000595064"/>
    </source>
</evidence>
<dbReference type="Proteomes" id="UP000183417">
    <property type="component" value="Unassembled WGS sequence"/>
</dbReference>